<dbReference type="Proteomes" id="UP000001409">
    <property type="component" value="Chromosome"/>
</dbReference>
<organism evidence="1 2">
    <name type="scientific">Corynebacterium efficiens (strain DSM 44549 / YS-314 / AJ 12310 / JCM 11189 / NBRC 100395)</name>
    <dbReference type="NCBI Taxonomy" id="196164"/>
    <lineage>
        <taxon>Bacteria</taxon>
        <taxon>Bacillati</taxon>
        <taxon>Actinomycetota</taxon>
        <taxon>Actinomycetes</taxon>
        <taxon>Mycobacteriales</taxon>
        <taxon>Corynebacteriaceae</taxon>
        <taxon>Corynebacterium</taxon>
    </lineage>
</organism>
<evidence type="ECO:0000313" key="1">
    <source>
        <dbReference type="EMBL" id="BAC17049.1"/>
    </source>
</evidence>
<dbReference type="STRING" id="196164.gene:10740635"/>
<name>Q8FTY3_COREF</name>
<sequence>MGCNYPVSTVSTRRSSLRGVITKMKKSSFSSHRGFIMGRDHGSYSATPAVLNVLNVEREFAHDQAQ</sequence>
<keyword evidence="2" id="KW-1185">Reference proteome</keyword>
<dbReference type="AlphaFoldDB" id="Q8FTY3"/>
<accession>Q8FTY3</accession>
<reference evidence="1 2" key="1">
    <citation type="journal article" date="2003" name="Genome Res.">
        <title>Comparative complete genome sequence analysis of the amino acid replacements responsible for the thermostability of Corynebacterium efficiens.</title>
        <authorList>
            <person name="Nishio Y."/>
            <person name="Nakamura Y."/>
            <person name="Kawarabayasi Y."/>
            <person name="Usuda Y."/>
            <person name="Kimura E."/>
            <person name="Sugimoto S."/>
            <person name="Matsui K."/>
            <person name="Yamagishi A."/>
            <person name="Kikuchi H."/>
            <person name="Ikeo K."/>
            <person name="Gojobori T."/>
        </authorList>
    </citation>
    <scope>NUCLEOTIDE SEQUENCE [LARGE SCALE GENOMIC DNA]</scope>
    <source>
        <strain evidence="2">DSM 44549 / YS-314 / AJ 12310 / JCM 11189 / NBRC 100395</strain>
    </source>
</reference>
<protein>
    <submittedName>
        <fullName evidence="1">Uncharacterized protein</fullName>
    </submittedName>
</protein>
<evidence type="ECO:0000313" key="2">
    <source>
        <dbReference type="Proteomes" id="UP000001409"/>
    </source>
</evidence>
<dbReference type="EMBL" id="BA000035">
    <property type="protein sequence ID" value="BAC17049.1"/>
    <property type="molecule type" value="Genomic_DNA"/>
</dbReference>
<dbReference type="HOGENOM" id="CLU_2823794_0_0_11"/>
<proteinExistence type="predicted"/>
<dbReference type="KEGG" id="cef:CE0239"/>